<protein>
    <submittedName>
        <fullName evidence="7">Permease of nickel/cobalt ECF transporter, NikQ</fullName>
    </submittedName>
</protein>
<evidence type="ECO:0000256" key="4">
    <source>
        <dbReference type="ARBA" id="ARBA00022989"/>
    </source>
</evidence>
<sequence>MDQTQTQPRIAPTTALLLALFYSTVVALQEYLYAPMLLPLLLLSWLHRASLLSIFKRLFWLNTLIAIVVASMLWQKNYELALLVFLRSNFILLFMLMLFHGKDEFSIAIAMHRLRLPHKLTSIFFFTAKSIFLIKREFTLFKNTLHVRGFTPKTNLLTYKTMAGFVGILFIKALERSFWLEKAMQLRGFCGEVYTLEAHQDFSTYDRLLAFITILSRFYRYFGDKEPFYELFG</sequence>
<proteinExistence type="predicted"/>
<dbReference type="PANTHER" id="PTHR34857">
    <property type="entry name" value="SLL0384 PROTEIN"/>
    <property type="match status" value="1"/>
</dbReference>
<organism evidence="7 8">
    <name type="scientific">Sulfurospirillum multivorans (strain DM 12446 / JCM 15788 / NBRC 109480)</name>
    <dbReference type="NCBI Taxonomy" id="1150621"/>
    <lineage>
        <taxon>Bacteria</taxon>
        <taxon>Pseudomonadati</taxon>
        <taxon>Campylobacterota</taxon>
        <taxon>Epsilonproteobacteria</taxon>
        <taxon>Campylobacterales</taxon>
        <taxon>Sulfurospirillaceae</taxon>
        <taxon>Sulfurospirillum</taxon>
    </lineage>
</organism>
<dbReference type="EMBL" id="CP007201">
    <property type="protein sequence ID" value="AHJ12892.1"/>
    <property type="molecule type" value="Genomic_DNA"/>
</dbReference>
<keyword evidence="3 6" id="KW-0812">Transmembrane</keyword>
<feature type="transmembrane region" description="Helical" evidence="6">
    <location>
        <begin position="20"/>
        <end position="46"/>
    </location>
</feature>
<evidence type="ECO:0000256" key="2">
    <source>
        <dbReference type="ARBA" id="ARBA00022475"/>
    </source>
</evidence>
<dbReference type="GO" id="GO:0005886">
    <property type="term" value="C:plasma membrane"/>
    <property type="evidence" value="ECO:0007669"/>
    <property type="project" value="UniProtKB-ARBA"/>
</dbReference>
<evidence type="ECO:0000256" key="3">
    <source>
        <dbReference type="ARBA" id="ARBA00022692"/>
    </source>
</evidence>
<feature type="transmembrane region" description="Helical" evidence="6">
    <location>
        <begin position="80"/>
        <end position="99"/>
    </location>
</feature>
<dbReference type="InterPro" id="IPR003339">
    <property type="entry name" value="ABC/ECF_trnsptr_transmembrane"/>
</dbReference>
<evidence type="ECO:0000256" key="6">
    <source>
        <dbReference type="SAM" id="Phobius"/>
    </source>
</evidence>
<dbReference type="CDD" id="cd16914">
    <property type="entry name" value="EcfT"/>
    <property type="match status" value="1"/>
</dbReference>
<name>A0AA86ANK4_SULMK</name>
<keyword evidence="4 6" id="KW-1133">Transmembrane helix</keyword>
<dbReference type="Proteomes" id="UP000019322">
    <property type="component" value="Chromosome"/>
</dbReference>
<keyword evidence="2" id="KW-1003">Cell membrane</keyword>
<reference evidence="7 8" key="1">
    <citation type="journal article" date="2014" name="Environ. Microbiol.">
        <title>Insights into organohalide respiration and the versatile catabolism of Sulfurospirillum multivorans gained from comparative genomics and physiological studies.</title>
        <authorList>
            <person name="Goris T."/>
            <person name="Schubert T."/>
            <person name="Gadkari J."/>
            <person name="Wubet T."/>
            <person name="Tarkka M."/>
            <person name="Buscot F."/>
            <person name="Adrian L."/>
            <person name="Diekert G."/>
        </authorList>
    </citation>
    <scope>NUCLEOTIDE SEQUENCE [LARGE SCALE GENOMIC DNA]</scope>
    <source>
        <strain evidence="8">DM 12446 / JCM 15788 / NBRC 109480</strain>
    </source>
</reference>
<dbReference type="InterPro" id="IPR051611">
    <property type="entry name" value="ECF_transporter_component"/>
</dbReference>
<dbReference type="Pfam" id="PF02361">
    <property type="entry name" value="CbiQ"/>
    <property type="match status" value="1"/>
</dbReference>
<evidence type="ECO:0000256" key="5">
    <source>
        <dbReference type="ARBA" id="ARBA00023136"/>
    </source>
</evidence>
<evidence type="ECO:0000256" key="1">
    <source>
        <dbReference type="ARBA" id="ARBA00004141"/>
    </source>
</evidence>
<keyword evidence="5 6" id="KW-0472">Membrane</keyword>
<dbReference type="AlphaFoldDB" id="A0AA86ANK4"/>
<dbReference type="PANTHER" id="PTHR34857:SF2">
    <property type="entry name" value="SLL0384 PROTEIN"/>
    <property type="match status" value="1"/>
</dbReference>
<comment type="subcellular location">
    <subcellularLocation>
        <location evidence="1">Membrane</location>
        <topology evidence="1">Multi-pass membrane protein</topology>
    </subcellularLocation>
</comment>
<gene>
    <name evidence="7" type="ORF">SMUL_1634</name>
</gene>
<evidence type="ECO:0000313" key="7">
    <source>
        <dbReference type="EMBL" id="AHJ12892.1"/>
    </source>
</evidence>
<dbReference type="KEGG" id="smul:SMUL_1634"/>
<dbReference type="RefSeq" id="WP_025344763.1">
    <property type="nucleotide sequence ID" value="NZ_CP007201.1"/>
</dbReference>
<evidence type="ECO:0000313" key="8">
    <source>
        <dbReference type="Proteomes" id="UP000019322"/>
    </source>
</evidence>
<feature type="transmembrane region" description="Helical" evidence="6">
    <location>
        <begin position="58"/>
        <end position="74"/>
    </location>
</feature>
<accession>A0AA86ANK4</accession>